<protein>
    <submittedName>
        <fullName evidence="1">Uncharacterized protein</fullName>
    </submittedName>
</protein>
<evidence type="ECO:0000313" key="2">
    <source>
        <dbReference type="Proteomes" id="UP001611263"/>
    </source>
</evidence>
<sequence>MSPFARINSSRSLMLYVAIAAVLLTLIIGAGAAIVANGSHSDRAHSAPAGHAIELPVPQPALV</sequence>
<dbReference type="EMBL" id="JBIRUQ010000010">
    <property type="protein sequence ID" value="MFI1464824.1"/>
    <property type="molecule type" value="Genomic_DNA"/>
</dbReference>
<dbReference type="Proteomes" id="UP001611263">
    <property type="component" value="Unassembled WGS sequence"/>
</dbReference>
<proteinExistence type="predicted"/>
<dbReference type="GeneID" id="93509576"/>
<comment type="caution">
    <text evidence="1">The sequence shown here is derived from an EMBL/GenBank/DDBJ whole genome shotgun (WGS) entry which is preliminary data.</text>
</comment>
<reference evidence="1 2" key="1">
    <citation type="submission" date="2024-10" db="EMBL/GenBank/DDBJ databases">
        <title>The Natural Products Discovery Center: Release of the First 8490 Sequenced Strains for Exploring Actinobacteria Biosynthetic Diversity.</title>
        <authorList>
            <person name="Kalkreuter E."/>
            <person name="Kautsar S.A."/>
            <person name="Yang D."/>
            <person name="Bader C.D."/>
            <person name="Teijaro C.N."/>
            <person name="Fluegel L."/>
            <person name="Davis C.M."/>
            <person name="Simpson J.R."/>
            <person name="Lauterbach L."/>
            <person name="Steele A.D."/>
            <person name="Gui C."/>
            <person name="Meng S."/>
            <person name="Li G."/>
            <person name="Viehrig K."/>
            <person name="Ye F."/>
            <person name="Su P."/>
            <person name="Kiefer A.F."/>
            <person name="Nichols A."/>
            <person name="Cepeda A.J."/>
            <person name="Yan W."/>
            <person name="Fan B."/>
            <person name="Jiang Y."/>
            <person name="Adhikari A."/>
            <person name="Zheng C.-J."/>
            <person name="Schuster L."/>
            <person name="Cowan T.M."/>
            <person name="Smanski M.J."/>
            <person name="Chevrette M.G."/>
            <person name="De Carvalho L.P.S."/>
            <person name="Shen B."/>
        </authorList>
    </citation>
    <scope>NUCLEOTIDE SEQUENCE [LARGE SCALE GENOMIC DNA]</scope>
    <source>
        <strain evidence="1 2">NPDC020568</strain>
    </source>
</reference>
<gene>
    <name evidence="1" type="ORF">ACH4WX_29265</name>
</gene>
<organism evidence="1 2">
    <name type="scientific">Nocardia carnea</name>
    <dbReference type="NCBI Taxonomy" id="37328"/>
    <lineage>
        <taxon>Bacteria</taxon>
        <taxon>Bacillati</taxon>
        <taxon>Actinomycetota</taxon>
        <taxon>Actinomycetes</taxon>
        <taxon>Mycobacteriales</taxon>
        <taxon>Nocardiaceae</taxon>
        <taxon>Nocardia</taxon>
    </lineage>
</organism>
<accession>A0ABW7TZ60</accession>
<evidence type="ECO:0000313" key="1">
    <source>
        <dbReference type="EMBL" id="MFI1464824.1"/>
    </source>
</evidence>
<keyword evidence="2" id="KW-1185">Reference proteome</keyword>
<name>A0ABW7TZ60_9NOCA</name>
<dbReference type="RefSeq" id="WP_156052262.1">
    <property type="nucleotide sequence ID" value="NZ_JBIRUQ010000010.1"/>
</dbReference>